<name>A0A445MXQ1_9BACT</name>
<evidence type="ECO:0000256" key="3">
    <source>
        <dbReference type="ARBA" id="ARBA00022980"/>
    </source>
</evidence>
<dbReference type="Gene3D" id="3.90.1180.10">
    <property type="entry name" value="Ribosomal protein L13"/>
    <property type="match status" value="1"/>
</dbReference>
<comment type="similarity">
    <text evidence="1 6 7">Belongs to the universal ribosomal protein uL13 family.</text>
</comment>
<organism evidence="9">
    <name type="scientific">uncultured Desulfobacterium sp</name>
    <dbReference type="NCBI Taxonomy" id="201089"/>
    <lineage>
        <taxon>Bacteria</taxon>
        <taxon>Pseudomonadati</taxon>
        <taxon>Thermodesulfobacteriota</taxon>
        <taxon>Desulfobacteria</taxon>
        <taxon>Desulfobacterales</taxon>
        <taxon>Desulfobacteriaceae</taxon>
        <taxon>Desulfobacterium</taxon>
        <taxon>environmental samples</taxon>
    </lineage>
</organism>
<dbReference type="HAMAP" id="MF_01366">
    <property type="entry name" value="Ribosomal_uL13"/>
    <property type="match status" value="1"/>
</dbReference>
<evidence type="ECO:0000256" key="2">
    <source>
        <dbReference type="ARBA" id="ARBA00011838"/>
    </source>
</evidence>
<dbReference type="FunFam" id="3.90.1180.10:FF:000001">
    <property type="entry name" value="50S ribosomal protein L13"/>
    <property type="match status" value="1"/>
</dbReference>
<dbReference type="PANTHER" id="PTHR11545">
    <property type="entry name" value="RIBOSOMAL PROTEIN L13"/>
    <property type="match status" value="1"/>
</dbReference>
<reference evidence="9" key="1">
    <citation type="submission" date="2018-01" db="EMBL/GenBank/DDBJ databases">
        <authorList>
            <person name="Regsiter A."/>
            <person name="William W."/>
        </authorList>
    </citation>
    <scope>NUCLEOTIDE SEQUENCE</scope>
    <source>
        <strain evidence="9">TRIP AH-1</strain>
    </source>
</reference>
<comment type="subunit">
    <text evidence="2 6">Part of the 50S ribosomal subunit.</text>
</comment>
<dbReference type="GO" id="GO:0003735">
    <property type="term" value="F:structural constituent of ribosome"/>
    <property type="evidence" value="ECO:0007669"/>
    <property type="project" value="InterPro"/>
</dbReference>
<dbReference type="InterPro" id="IPR005823">
    <property type="entry name" value="Ribosomal_uL13_bac-type"/>
</dbReference>
<dbReference type="AlphaFoldDB" id="A0A445MXQ1"/>
<dbReference type="SUPFAM" id="SSF52161">
    <property type="entry name" value="Ribosomal protein L13"/>
    <property type="match status" value="1"/>
</dbReference>
<dbReference type="PROSITE" id="PS00783">
    <property type="entry name" value="RIBOSOMAL_L13"/>
    <property type="match status" value="1"/>
</dbReference>
<evidence type="ECO:0000256" key="1">
    <source>
        <dbReference type="ARBA" id="ARBA00006227"/>
    </source>
</evidence>
<sequence length="228" mass="26324">MIKSQLLYQLSYTPISDTVARPAGLEPATDGFEARRSIRLSYGRQSKWNLCKKPVFVNTIFMRIGLTYNKNSPKRIFLSLYTQGDTMKTFVAKEHEVAKKWYLVDAKDKVVGRIATQIAMRLRGKNKPIFTPHADTGDFVVVVNADKVIFTGKKWDDKYYFRHSGYMGGLKQISARKLLETKPEEILRFAVKRMLPKNSLGRRQLKKLKIFSGPNHSHQAQQPEKWEI</sequence>
<dbReference type="InterPro" id="IPR023563">
    <property type="entry name" value="Ribosomal_uL13_CS"/>
</dbReference>
<dbReference type="GO" id="GO:0006412">
    <property type="term" value="P:translation"/>
    <property type="evidence" value="ECO:0007669"/>
    <property type="project" value="UniProtKB-UniRule"/>
</dbReference>
<accession>A0A445MXQ1</accession>
<proteinExistence type="inferred from homology"/>
<dbReference type="Pfam" id="PF00572">
    <property type="entry name" value="Ribosomal_L13"/>
    <property type="match status" value="1"/>
</dbReference>
<dbReference type="InterPro" id="IPR005822">
    <property type="entry name" value="Ribosomal_uL13"/>
</dbReference>
<dbReference type="PANTHER" id="PTHR11545:SF2">
    <property type="entry name" value="LARGE RIBOSOMAL SUBUNIT PROTEIN UL13M"/>
    <property type="match status" value="1"/>
</dbReference>
<evidence type="ECO:0000256" key="6">
    <source>
        <dbReference type="HAMAP-Rule" id="MF_01366"/>
    </source>
</evidence>
<dbReference type="NCBIfam" id="TIGR01066">
    <property type="entry name" value="rplM_bact"/>
    <property type="match status" value="1"/>
</dbReference>
<dbReference type="GO" id="GO:0022625">
    <property type="term" value="C:cytosolic large ribosomal subunit"/>
    <property type="evidence" value="ECO:0007669"/>
    <property type="project" value="TreeGrafter"/>
</dbReference>
<keyword evidence="4 6" id="KW-0687">Ribonucleoprotein</keyword>
<dbReference type="GO" id="GO:0003729">
    <property type="term" value="F:mRNA binding"/>
    <property type="evidence" value="ECO:0007669"/>
    <property type="project" value="TreeGrafter"/>
</dbReference>
<evidence type="ECO:0000313" key="9">
    <source>
        <dbReference type="EMBL" id="SPD74270.1"/>
    </source>
</evidence>
<dbReference type="InterPro" id="IPR036899">
    <property type="entry name" value="Ribosomal_uL13_sf"/>
</dbReference>
<dbReference type="CDD" id="cd00392">
    <property type="entry name" value="Ribosomal_L13"/>
    <property type="match status" value="1"/>
</dbReference>
<gene>
    <name evidence="6 8" type="primary">rplM</name>
    <name evidence="9" type="ORF">PITCH_A220037</name>
</gene>
<evidence type="ECO:0000256" key="4">
    <source>
        <dbReference type="ARBA" id="ARBA00023274"/>
    </source>
</evidence>
<evidence type="ECO:0000256" key="8">
    <source>
        <dbReference type="RuleBase" id="RU003878"/>
    </source>
</evidence>
<comment type="function">
    <text evidence="6 8">This protein is one of the early assembly proteins of the 50S ribosomal subunit, although it is not seen to bind rRNA by itself. It is important during the early stages of 50S assembly.</text>
</comment>
<dbReference type="GO" id="GO:0017148">
    <property type="term" value="P:negative regulation of translation"/>
    <property type="evidence" value="ECO:0007669"/>
    <property type="project" value="TreeGrafter"/>
</dbReference>
<dbReference type="AntiFam" id="ANF00014">
    <property type="entry name" value="tRNA translation"/>
</dbReference>
<evidence type="ECO:0000256" key="7">
    <source>
        <dbReference type="RuleBase" id="RU003877"/>
    </source>
</evidence>
<protein>
    <recommendedName>
        <fullName evidence="5 6">Large ribosomal subunit protein uL13</fullName>
    </recommendedName>
</protein>
<keyword evidence="3 6" id="KW-0689">Ribosomal protein</keyword>
<evidence type="ECO:0000256" key="5">
    <source>
        <dbReference type="ARBA" id="ARBA00035201"/>
    </source>
</evidence>
<dbReference type="EMBL" id="OJIN01000135">
    <property type="protein sequence ID" value="SPD74270.1"/>
    <property type="molecule type" value="Genomic_DNA"/>
</dbReference>